<evidence type="ECO:0000313" key="1">
    <source>
        <dbReference type="EMBL" id="SPF42330.1"/>
    </source>
</evidence>
<organism evidence="1 2">
    <name type="scientific">Candidatus Sulfotelmatobacter kueseliae</name>
    <dbReference type="NCBI Taxonomy" id="2042962"/>
    <lineage>
        <taxon>Bacteria</taxon>
        <taxon>Pseudomonadati</taxon>
        <taxon>Acidobacteriota</taxon>
        <taxon>Terriglobia</taxon>
        <taxon>Terriglobales</taxon>
        <taxon>Candidatus Korobacteraceae</taxon>
        <taxon>Candidatus Sulfotelmatobacter</taxon>
    </lineage>
</organism>
<reference evidence="2" key="1">
    <citation type="submission" date="2018-02" db="EMBL/GenBank/DDBJ databases">
        <authorList>
            <person name="Hausmann B."/>
        </authorList>
    </citation>
    <scope>NUCLEOTIDE SEQUENCE [LARGE SCALE GENOMIC DNA]</scope>
    <source>
        <strain evidence="2">Peat soil MAG SbA1</strain>
    </source>
</reference>
<dbReference type="AlphaFoldDB" id="A0A2U3KRU5"/>
<evidence type="ECO:0000313" key="2">
    <source>
        <dbReference type="Proteomes" id="UP000238701"/>
    </source>
</evidence>
<name>A0A2U3KRU5_9BACT</name>
<accession>A0A2U3KRU5</accession>
<dbReference type="EMBL" id="OMOD01000138">
    <property type="protein sequence ID" value="SPF42330.1"/>
    <property type="molecule type" value="Genomic_DNA"/>
</dbReference>
<proteinExistence type="predicted"/>
<gene>
    <name evidence="1" type="ORF">SBA1_440028</name>
</gene>
<protein>
    <recommendedName>
        <fullName evidence="3">DUF2141 domain-containing protein</fullName>
    </recommendedName>
</protein>
<sequence>MIFLAGAASLAFPQTAGTPPGDAHAVPVIDGGIGPCSADFTIHDSAGAPVYAAKVKVHIAYGFMNVRKLDLELGTNVDGKARFIGLPDHIKHGLYFQASEGDRAGEAFDDPANTCKAQFSITLLKKTQ</sequence>
<dbReference type="Proteomes" id="UP000238701">
    <property type="component" value="Unassembled WGS sequence"/>
</dbReference>
<evidence type="ECO:0008006" key="3">
    <source>
        <dbReference type="Google" id="ProtNLM"/>
    </source>
</evidence>